<comment type="subunit">
    <text evidence="3">P1 and P2 exist as dimers at the large ribosomal subunit.</text>
</comment>
<reference evidence="10" key="1">
    <citation type="journal article" date="2019" name="bioRxiv">
        <title>Genomics, evolutionary history and diagnostics of the Alternaria alternata species group including apple and Asian pear pathotypes.</title>
        <authorList>
            <person name="Armitage A.D."/>
            <person name="Cockerton H.M."/>
            <person name="Sreenivasaprasad S."/>
            <person name="Woodhall J.W."/>
            <person name="Lane C.R."/>
            <person name="Harrison R.J."/>
            <person name="Clarkson J.P."/>
        </authorList>
    </citation>
    <scope>NUCLEOTIDE SEQUENCE [LARGE SCALE GENOMIC DNA]</scope>
    <source>
        <strain evidence="10">FERA 1177</strain>
    </source>
</reference>
<dbReference type="GO" id="GO:0043021">
    <property type="term" value="F:ribonucleoprotein complex binding"/>
    <property type="evidence" value="ECO:0007669"/>
    <property type="project" value="TreeGrafter"/>
</dbReference>
<name>A0A4Q4NGZ8_ALTAL</name>
<comment type="function">
    <text evidence="1">Plays an important role in the elongation step of protein synthesis.</text>
</comment>
<dbReference type="AlphaFoldDB" id="A0A4Q4NGZ8"/>
<dbReference type="PANTHER" id="PTHR45696">
    <property type="entry name" value="60S ACIDIC RIBOSOMAL PROTEIN P1"/>
    <property type="match status" value="1"/>
</dbReference>
<dbReference type="Proteomes" id="UP000291422">
    <property type="component" value="Unassembled WGS sequence"/>
</dbReference>
<evidence type="ECO:0000256" key="1">
    <source>
        <dbReference type="ARBA" id="ARBA00003362"/>
    </source>
</evidence>
<keyword evidence="4" id="KW-0689">Ribosomal protein</keyword>
<dbReference type="VEuPathDB" id="FungiDB:CC77DRAFT_899440"/>
<feature type="compositionally biased region" description="Acidic residues" evidence="8">
    <location>
        <begin position="95"/>
        <end position="109"/>
    </location>
</feature>
<evidence type="ECO:0000256" key="7">
    <source>
        <dbReference type="ARBA" id="ARBA00042918"/>
    </source>
</evidence>
<dbReference type="FunFam" id="1.10.10.1410:FF:000001">
    <property type="entry name" value="60S acidic ribosomal protein P1"/>
    <property type="match status" value="1"/>
</dbReference>
<feature type="region of interest" description="Disordered" evidence="8">
    <location>
        <begin position="74"/>
        <end position="118"/>
    </location>
</feature>
<dbReference type="GO" id="GO:0030295">
    <property type="term" value="F:protein kinase activator activity"/>
    <property type="evidence" value="ECO:0007669"/>
    <property type="project" value="TreeGrafter"/>
</dbReference>
<dbReference type="CDD" id="cd05831">
    <property type="entry name" value="Ribosomal_P1"/>
    <property type="match status" value="1"/>
</dbReference>
<comment type="caution">
    <text evidence="9">The sequence shown here is derived from an EMBL/GenBank/DDBJ whole genome shotgun (WGS) entry which is preliminary data.</text>
</comment>
<evidence type="ECO:0000256" key="2">
    <source>
        <dbReference type="ARBA" id="ARBA00005436"/>
    </source>
</evidence>
<evidence type="ECO:0000313" key="10">
    <source>
        <dbReference type="Proteomes" id="UP000291422"/>
    </source>
</evidence>
<keyword evidence="5" id="KW-0687">Ribonucleoprotein</keyword>
<dbReference type="InterPro" id="IPR038716">
    <property type="entry name" value="P1/P2_N_sf"/>
</dbReference>
<evidence type="ECO:0000256" key="4">
    <source>
        <dbReference type="ARBA" id="ARBA00022980"/>
    </source>
</evidence>
<comment type="similarity">
    <text evidence="2">Belongs to the eukaryotic ribosomal protein P1/P2 family.</text>
</comment>
<dbReference type="GO" id="GO:0002181">
    <property type="term" value="P:cytoplasmic translation"/>
    <property type="evidence" value="ECO:0007669"/>
    <property type="project" value="TreeGrafter"/>
</dbReference>
<dbReference type="Gene3D" id="1.10.10.1410">
    <property type="match status" value="1"/>
</dbReference>
<gene>
    <name evidence="9" type="ORF">AA0117_g5820</name>
</gene>
<evidence type="ECO:0000256" key="8">
    <source>
        <dbReference type="SAM" id="MobiDB-lite"/>
    </source>
</evidence>
<dbReference type="PANTHER" id="PTHR45696:SF10">
    <property type="entry name" value="LARGE RIBOSOMAL SUBUNIT PROTEIN P1"/>
    <property type="match status" value="1"/>
</dbReference>
<organism evidence="9 10">
    <name type="scientific">Alternaria alternata</name>
    <name type="common">Alternaria rot fungus</name>
    <name type="synonym">Torula alternata</name>
    <dbReference type="NCBI Taxonomy" id="5599"/>
    <lineage>
        <taxon>Eukaryota</taxon>
        <taxon>Fungi</taxon>
        <taxon>Dikarya</taxon>
        <taxon>Ascomycota</taxon>
        <taxon>Pezizomycotina</taxon>
        <taxon>Dothideomycetes</taxon>
        <taxon>Pleosporomycetidae</taxon>
        <taxon>Pleosporales</taxon>
        <taxon>Pleosporineae</taxon>
        <taxon>Pleosporaceae</taxon>
        <taxon>Alternaria</taxon>
        <taxon>Alternaria sect. Alternaria</taxon>
        <taxon>Alternaria alternata complex</taxon>
    </lineage>
</organism>
<evidence type="ECO:0000256" key="5">
    <source>
        <dbReference type="ARBA" id="ARBA00023274"/>
    </source>
</evidence>
<proteinExistence type="inferred from homology"/>
<accession>A0A4Q4NGZ8</accession>
<dbReference type="Pfam" id="PF00428">
    <property type="entry name" value="Ribosomal_60s"/>
    <property type="match status" value="1"/>
</dbReference>
<dbReference type="SMR" id="A0A4Q4NGZ8"/>
<dbReference type="GO" id="GO:0003735">
    <property type="term" value="F:structural constituent of ribosome"/>
    <property type="evidence" value="ECO:0007669"/>
    <property type="project" value="TreeGrafter"/>
</dbReference>
<protein>
    <recommendedName>
        <fullName evidence="6">Large ribosomal subunit protein P1</fullName>
    </recommendedName>
    <alternativeName>
        <fullName evidence="7">60S acidic ribosomal protein P1</fullName>
    </alternativeName>
</protein>
<evidence type="ECO:0000313" key="9">
    <source>
        <dbReference type="EMBL" id="RYN76388.1"/>
    </source>
</evidence>
<dbReference type="GO" id="GO:0022625">
    <property type="term" value="C:cytosolic large ribosomal subunit"/>
    <property type="evidence" value="ECO:0007669"/>
    <property type="project" value="TreeGrafter"/>
</dbReference>
<evidence type="ECO:0000256" key="3">
    <source>
        <dbReference type="ARBA" id="ARBA00011266"/>
    </source>
</evidence>
<evidence type="ECO:0000256" key="6">
    <source>
        <dbReference type="ARBA" id="ARBA00041116"/>
    </source>
</evidence>
<dbReference type="EMBL" id="PDXD01000012">
    <property type="protein sequence ID" value="RYN76388.1"/>
    <property type="molecule type" value="Genomic_DNA"/>
</dbReference>
<sequence>MSTTTDKSEQAVAYAALILADESIAITPEKLQTLLKAAGLEDVEPIWTTLFANALKDKNVKEVLTAVTAAPAGRNTVADTKEDGKVSGENGNEERDGDEGIDIDADSDDGSAFGDLFG</sequence>